<protein>
    <recommendedName>
        <fullName evidence="3">C2H2-type domain-containing protein</fullName>
    </recommendedName>
</protein>
<dbReference type="Proteomes" id="UP001152484">
    <property type="component" value="Unassembled WGS sequence"/>
</dbReference>
<evidence type="ECO:0000313" key="4">
    <source>
        <dbReference type="EMBL" id="CAH9111257.1"/>
    </source>
</evidence>
<feature type="compositionally biased region" description="Low complexity" evidence="2">
    <location>
        <begin position="354"/>
        <end position="365"/>
    </location>
</feature>
<feature type="region of interest" description="Disordered" evidence="2">
    <location>
        <begin position="488"/>
        <end position="521"/>
    </location>
</feature>
<dbReference type="PANTHER" id="PTHR36055:SF1">
    <property type="entry name" value="C2H2-LIKE ZINC FINGER PROTEIN"/>
    <property type="match status" value="1"/>
</dbReference>
<feature type="compositionally biased region" description="Polar residues" evidence="2">
    <location>
        <begin position="1"/>
        <end position="11"/>
    </location>
</feature>
<feature type="compositionally biased region" description="Basic and acidic residues" evidence="2">
    <location>
        <begin position="504"/>
        <end position="521"/>
    </location>
</feature>
<evidence type="ECO:0000313" key="5">
    <source>
        <dbReference type="Proteomes" id="UP001152484"/>
    </source>
</evidence>
<sequence>MPVAKLSTTSAPDAMRSDEGNNSLDTFIRQAIGKEHLLSFSRTGDNPLQWVQLLQPDLTGWPLLTSAKFQMQKCDKCSQEFCSPINYRRHKRLHRRSFNFDKESRKYRDLLGAYWDKLSLEEIKEVASLNDISLKEVSGASLIDALNRFLHRADVWTIPTVYANAGSTLLELIQAKPSVIPISSQDLFSILDDASERTFLCAGTAESVQKYIFYTNVEKDCHDSKNVIACTCFLFEQNLVKAWLADKDAEALRCQKLLIEEEEAAKRRQTELLEKKRQKKLRQKEQKGKGQQTYEGKVSLSMSAADSLDDDPLVVEETSSPPSTLSDFNSSTTHDPLVVEGTPSPPSVLLDSNSPTTHDTSTDKSSTIETIHFSLVDTDIEQHDFFIEPIPVLPITRRQFSNSHWWQVQQSQRVWRNGISINRDRNNPTKNQGPALNNGKIWTKKVRVENDTSPSQGGECEVIIGCISVPVKKGITCDQLENNNSLSKKHDGTNKLWRPVSSHDGSRGRKDKVDELPSKDDNNTVIASRNCVRSFDMGNCNTNSLGKVLEVDTHGECLRFSSSAVKEFLAQRWKEAIAADHEILVLPHVPESLVCPNARCRSPKIGVVNLNRKSTTKPDNGIHEHVLRPKN</sequence>
<dbReference type="GO" id="GO:0008270">
    <property type="term" value="F:zinc ion binding"/>
    <property type="evidence" value="ECO:0007669"/>
    <property type="project" value="UniProtKB-KW"/>
</dbReference>
<dbReference type="PROSITE" id="PS00028">
    <property type="entry name" value="ZINC_FINGER_C2H2_1"/>
    <property type="match status" value="1"/>
</dbReference>
<dbReference type="OrthoDB" id="1290231at2759"/>
<comment type="caution">
    <text evidence="4">The sequence shown here is derived from an EMBL/GenBank/DDBJ whole genome shotgun (WGS) entry which is preliminary data.</text>
</comment>
<dbReference type="EMBL" id="CAMAPE010000054">
    <property type="protein sequence ID" value="CAH9111257.1"/>
    <property type="molecule type" value="Genomic_DNA"/>
</dbReference>
<reference evidence="4" key="1">
    <citation type="submission" date="2022-07" db="EMBL/GenBank/DDBJ databases">
        <authorList>
            <person name="Macas J."/>
            <person name="Novak P."/>
            <person name="Neumann P."/>
        </authorList>
    </citation>
    <scope>NUCLEOTIDE SEQUENCE</scope>
</reference>
<dbReference type="PANTHER" id="PTHR36055">
    <property type="entry name" value="C2H2-LIKE ZINC FINGER PROTEIN"/>
    <property type="match status" value="1"/>
</dbReference>
<keyword evidence="1" id="KW-0863">Zinc-finger</keyword>
<proteinExistence type="predicted"/>
<evidence type="ECO:0000256" key="2">
    <source>
        <dbReference type="SAM" id="MobiDB-lite"/>
    </source>
</evidence>
<feature type="region of interest" description="Disordered" evidence="2">
    <location>
        <begin position="1"/>
        <end position="21"/>
    </location>
</feature>
<feature type="region of interest" description="Disordered" evidence="2">
    <location>
        <begin position="275"/>
        <end position="365"/>
    </location>
</feature>
<organism evidence="4 5">
    <name type="scientific">Cuscuta europaea</name>
    <name type="common">European dodder</name>
    <dbReference type="NCBI Taxonomy" id="41803"/>
    <lineage>
        <taxon>Eukaryota</taxon>
        <taxon>Viridiplantae</taxon>
        <taxon>Streptophyta</taxon>
        <taxon>Embryophyta</taxon>
        <taxon>Tracheophyta</taxon>
        <taxon>Spermatophyta</taxon>
        <taxon>Magnoliopsida</taxon>
        <taxon>eudicotyledons</taxon>
        <taxon>Gunneridae</taxon>
        <taxon>Pentapetalae</taxon>
        <taxon>asterids</taxon>
        <taxon>lamiids</taxon>
        <taxon>Solanales</taxon>
        <taxon>Convolvulaceae</taxon>
        <taxon>Cuscuteae</taxon>
        <taxon>Cuscuta</taxon>
        <taxon>Cuscuta subgen. Cuscuta</taxon>
    </lineage>
</organism>
<keyword evidence="5" id="KW-1185">Reference proteome</keyword>
<feature type="compositionally biased region" description="Low complexity" evidence="2">
    <location>
        <begin position="289"/>
        <end position="306"/>
    </location>
</feature>
<gene>
    <name evidence="4" type="ORF">CEURO_LOCUS19153</name>
</gene>
<dbReference type="InterPro" id="IPR013087">
    <property type="entry name" value="Znf_C2H2_type"/>
</dbReference>
<name>A0A9P0ZQI5_CUSEU</name>
<keyword evidence="1" id="KW-0862">Zinc</keyword>
<keyword evidence="1" id="KW-0479">Metal-binding</keyword>
<feature type="domain" description="C2H2-type" evidence="3">
    <location>
        <begin position="72"/>
        <end position="94"/>
    </location>
</feature>
<feature type="compositionally biased region" description="Polar residues" evidence="2">
    <location>
        <begin position="317"/>
        <end position="334"/>
    </location>
</feature>
<dbReference type="AlphaFoldDB" id="A0A9P0ZQI5"/>
<evidence type="ECO:0000256" key="1">
    <source>
        <dbReference type="PROSITE-ProRule" id="PRU00042"/>
    </source>
</evidence>
<accession>A0A9P0ZQI5</accession>
<evidence type="ECO:0000259" key="3">
    <source>
        <dbReference type="PROSITE" id="PS50157"/>
    </source>
</evidence>
<dbReference type="PROSITE" id="PS50157">
    <property type="entry name" value="ZINC_FINGER_C2H2_2"/>
    <property type="match status" value="1"/>
</dbReference>